<sequence length="218" mass="25574">NKIVNETLANLEKEKFVEKVVKERLEKTITGIVDDVFREYGEFGRKLKDYIEKNLNVNLERLGLEGYNALALAAIKEQLDQTITVQGIEKLKKTTEEILSDVKEIYNLSELIEILKNKSLIEYDDRITLFIEKEGIFTHIYMDNEEKYRKYDCDYQINLKEDKPYSIKLKGDEINTKKILGGFYGLDRELFKIYATGSKIKLDCGDDPEDYDIYYECE</sequence>
<protein>
    <submittedName>
        <fullName evidence="1">Uncharacterized protein</fullName>
    </submittedName>
</protein>
<dbReference type="PATRIC" id="fig|1502.174.peg.3313"/>
<name>A0A133MHX5_CLOPF</name>
<accession>A0A133MHX5</accession>
<proteinExistence type="predicted"/>
<reference evidence="1 2" key="1">
    <citation type="submission" date="2016-01" db="EMBL/GenBank/DDBJ databases">
        <authorList>
            <person name="Oliw E.H."/>
        </authorList>
    </citation>
    <scope>NUCLEOTIDE SEQUENCE [LARGE SCALE GENOMIC DNA]</scope>
    <source>
        <strain evidence="1 2">MJR7757A</strain>
    </source>
</reference>
<evidence type="ECO:0000313" key="1">
    <source>
        <dbReference type="EMBL" id="KXA03629.1"/>
    </source>
</evidence>
<evidence type="ECO:0000313" key="2">
    <source>
        <dbReference type="Proteomes" id="UP000070646"/>
    </source>
</evidence>
<dbReference type="RefSeq" id="WP_081092208.1">
    <property type="nucleotide sequence ID" value="NZ_KQ956350.1"/>
</dbReference>
<dbReference type="Proteomes" id="UP000070646">
    <property type="component" value="Unassembled WGS sequence"/>
</dbReference>
<feature type="non-terminal residue" evidence="1">
    <location>
        <position position="1"/>
    </location>
</feature>
<dbReference type="AlphaFoldDB" id="A0A133MHX5"/>
<dbReference type="EMBL" id="LRPU01000240">
    <property type="protein sequence ID" value="KXA03629.1"/>
    <property type="molecule type" value="Genomic_DNA"/>
</dbReference>
<comment type="caution">
    <text evidence="1">The sequence shown here is derived from an EMBL/GenBank/DDBJ whole genome shotgun (WGS) entry which is preliminary data.</text>
</comment>
<gene>
    <name evidence="1" type="ORF">HMPREF3222_03277</name>
</gene>
<organism evidence="1 2">
    <name type="scientific">Clostridium perfringens</name>
    <dbReference type="NCBI Taxonomy" id="1502"/>
    <lineage>
        <taxon>Bacteria</taxon>
        <taxon>Bacillati</taxon>
        <taxon>Bacillota</taxon>
        <taxon>Clostridia</taxon>
        <taxon>Eubacteriales</taxon>
        <taxon>Clostridiaceae</taxon>
        <taxon>Clostridium</taxon>
    </lineage>
</organism>